<evidence type="ECO:0000256" key="5">
    <source>
        <dbReference type="ARBA" id="ARBA00022840"/>
    </source>
</evidence>
<evidence type="ECO:0000256" key="3">
    <source>
        <dbReference type="ARBA" id="ARBA00022741"/>
    </source>
</evidence>
<dbReference type="AlphaFoldDB" id="A0A9Q1CFT6"/>
<feature type="compositionally biased region" description="Basic residues" evidence="7">
    <location>
        <begin position="947"/>
        <end position="964"/>
    </location>
</feature>
<dbReference type="InterPro" id="IPR011009">
    <property type="entry name" value="Kinase-like_dom_sf"/>
</dbReference>
<feature type="compositionally biased region" description="Basic and acidic residues" evidence="7">
    <location>
        <begin position="1172"/>
        <end position="1182"/>
    </location>
</feature>
<dbReference type="InterPro" id="IPR008271">
    <property type="entry name" value="Ser/Thr_kinase_AS"/>
</dbReference>
<dbReference type="EMBL" id="JAIZAY010000003">
    <property type="protein sequence ID" value="KAJ8044561.1"/>
    <property type="molecule type" value="Genomic_DNA"/>
</dbReference>
<proteinExistence type="predicted"/>
<dbReference type="Pfam" id="PF00069">
    <property type="entry name" value="Pkinase"/>
    <property type="match status" value="1"/>
</dbReference>
<dbReference type="InterPro" id="IPR017441">
    <property type="entry name" value="Protein_kinase_ATP_BS"/>
</dbReference>
<feature type="binding site" evidence="6">
    <location>
        <position position="111"/>
    </location>
    <ligand>
        <name>ATP</name>
        <dbReference type="ChEBI" id="CHEBI:30616"/>
    </ligand>
</feature>
<keyword evidence="4 9" id="KW-0418">Kinase</keyword>
<feature type="region of interest" description="Disordered" evidence="7">
    <location>
        <begin position="687"/>
        <end position="717"/>
    </location>
</feature>
<feature type="compositionally biased region" description="Basic and acidic residues" evidence="7">
    <location>
        <begin position="1142"/>
        <end position="1165"/>
    </location>
</feature>
<dbReference type="SUPFAM" id="SSF56112">
    <property type="entry name" value="Protein kinase-like (PK-like)"/>
    <property type="match status" value="1"/>
</dbReference>
<evidence type="ECO:0000313" key="10">
    <source>
        <dbReference type="Proteomes" id="UP001152320"/>
    </source>
</evidence>
<evidence type="ECO:0000313" key="9">
    <source>
        <dbReference type="EMBL" id="KAJ8044561.1"/>
    </source>
</evidence>
<dbReference type="GO" id="GO:0004674">
    <property type="term" value="F:protein serine/threonine kinase activity"/>
    <property type="evidence" value="ECO:0007669"/>
    <property type="project" value="UniProtKB-KW"/>
</dbReference>
<evidence type="ECO:0000256" key="7">
    <source>
        <dbReference type="SAM" id="MobiDB-lite"/>
    </source>
</evidence>
<feature type="region of interest" description="Disordered" evidence="7">
    <location>
        <begin position="829"/>
        <end position="902"/>
    </location>
</feature>
<evidence type="ECO:0000256" key="4">
    <source>
        <dbReference type="ARBA" id="ARBA00022777"/>
    </source>
</evidence>
<feature type="domain" description="Protein kinase" evidence="8">
    <location>
        <begin position="80"/>
        <end position="376"/>
    </location>
</feature>
<keyword evidence="5 6" id="KW-0067">ATP-binding</keyword>
<dbReference type="Gene3D" id="1.10.510.10">
    <property type="entry name" value="Transferase(Phosphotransferase) domain 1"/>
    <property type="match status" value="1"/>
</dbReference>
<feature type="compositionally biased region" description="Basic and acidic residues" evidence="7">
    <location>
        <begin position="839"/>
        <end position="848"/>
    </location>
</feature>
<feature type="region of interest" description="Disordered" evidence="7">
    <location>
        <begin position="765"/>
        <end position="795"/>
    </location>
</feature>
<keyword evidence="2" id="KW-0808">Transferase</keyword>
<feature type="compositionally biased region" description="Polar residues" evidence="7">
    <location>
        <begin position="1222"/>
        <end position="1235"/>
    </location>
</feature>
<evidence type="ECO:0000256" key="6">
    <source>
        <dbReference type="PROSITE-ProRule" id="PRU10141"/>
    </source>
</evidence>
<protein>
    <submittedName>
        <fullName evidence="9">Serine/threonine-protein kinase ppk5</fullName>
    </submittedName>
</protein>
<dbReference type="InterPro" id="IPR050494">
    <property type="entry name" value="Ser_Thr_dual-spec_kinase"/>
</dbReference>
<dbReference type="PANTHER" id="PTHR24058:SF130">
    <property type="entry name" value="SERINE_THREONINE PROTEIN KINASES-RELATED"/>
    <property type="match status" value="1"/>
</dbReference>
<feature type="compositionally biased region" description="Polar residues" evidence="7">
    <location>
        <begin position="1095"/>
        <end position="1105"/>
    </location>
</feature>
<feature type="compositionally biased region" description="Basic and acidic residues" evidence="7">
    <location>
        <begin position="887"/>
        <end position="902"/>
    </location>
</feature>
<feature type="compositionally biased region" description="Polar residues" evidence="7">
    <location>
        <begin position="512"/>
        <end position="526"/>
    </location>
</feature>
<gene>
    <name evidence="9" type="ORF">HOLleu_07342</name>
</gene>
<dbReference type="PANTHER" id="PTHR24058">
    <property type="entry name" value="DUAL SPECIFICITY PROTEIN KINASE"/>
    <property type="match status" value="1"/>
</dbReference>
<dbReference type="SMART" id="SM00220">
    <property type="entry name" value="S_TKc"/>
    <property type="match status" value="1"/>
</dbReference>
<feature type="compositionally biased region" description="Basic and acidic residues" evidence="7">
    <location>
        <begin position="1116"/>
        <end position="1134"/>
    </location>
</feature>
<dbReference type="PROSITE" id="PS00108">
    <property type="entry name" value="PROTEIN_KINASE_ST"/>
    <property type="match status" value="1"/>
</dbReference>
<keyword evidence="1" id="KW-0723">Serine/threonine-protein kinase</keyword>
<dbReference type="InterPro" id="IPR000719">
    <property type="entry name" value="Prot_kinase_dom"/>
</dbReference>
<dbReference type="Proteomes" id="UP001152320">
    <property type="component" value="Chromosome 3"/>
</dbReference>
<dbReference type="PROSITE" id="PS00107">
    <property type="entry name" value="PROTEIN_KINASE_ATP"/>
    <property type="match status" value="1"/>
</dbReference>
<feature type="compositionally biased region" description="Basic and acidic residues" evidence="7">
    <location>
        <begin position="1066"/>
        <end position="1081"/>
    </location>
</feature>
<accession>A0A9Q1CFT6</accession>
<evidence type="ECO:0000259" key="8">
    <source>
        <dbReference type="PROSITE" id="PS50011"/>
    </source>
</evidence>
<feature type="compositionally biased region" description="Basic and acidic residues" evidence="7">
    <location>
        <begin position="558"/>
        <end position="572"/>
    </location>
</feature>
<sequence>MAEISKAKHMIGFRVPQPGRREDLWLSPPKYHYLPWVCGGLGHLYKSQRKSTLQGNISCVTDKDGCFSPKETAPLLAKRYQYIEEIGRGGSAVVVKARDTFKGGDSFVAIKILNADFFDLGYQESNCVRRLNQADPRGFSGAIRLQNTFQFDDHFCMVYEMLQPKPLHHFFRNVEQQQKLPLIRKVGIKLLQLLGFLQSQNVIHADLKPENILCDSNGLDGKIKVIDFGNAIHCVYDELALYYDDFELQTVMYRAPEVICGLPFGPEVDMWSVGCILAELYIGRPLFFAQNKEGILGKIYQLLGPLPVNIYQRGKFYRSFDHLGGPPQPYIETFNKLRSVLGNSHCADIVSFILGFLHYDAGKRMTVREAIQHPFLASEVAFGFFMQSETGPCYSGGISISPTGYNHSPKMDKDLKAKKLESLQLLRRGTNTKITPERNARAIAQVSPFSRSSLVVEKKKSGTEIIRKIPRILHEDKTKVQVCLRNDDQRRAREKELVPVHKGDVGIGSHGASHSEQPSEAVTSKTGFIEESEKNDDTKFTIYEREHKTKLTEGQNAVERELRETKRQDFGTRRKRKSSLKEEDRNETEVVGVIEENDTSDRRGGLQEEGDVGGDEQKRLEKEPSSVGKQHLLAKCDISSFSKSRQDGLEQRGVSGIVGHLGLNWEEDKVKTNLVQNEWKEAGGVTLEKDEGESKTDVRWSKGKVDGKDERGGGLEGDVGKGIKFELERADGHTVDGGVDEISSLMLDDIGSNRDVVTMEMQQPITTKTQVNERREKNSGSHGKRRSTLKLEEKEKVEATEMKKVEATEMRKVEATEMRVLKEDGIEKRNISRKRCPRANKEFPEKATKSSSSRKRLAWQVYNQFEEEELKESPQKRRKSKSFARQLKFDDPSKITKKETKGKVYKLRQVDMLKKDLEKFLEETKGQPLQGSRRSETGVSASSSHQPVKRRRWKSDRRKKRRSKCVVETFSEKESLEMAGKGVIRNVRGDSVIENAPLVSGGNILNVKRTSKLVACAKGNRARKSPGDKLGNKNAGHTKRGKNSLEDGDISVALPVRGSKGSVRKFVGEAKKDLKEEESSKRRTKRKSEKADLHPTNQNVSSEVTKTVCRKGFRSKVSEKSGSKLKNVELKDKQSSQASPEMFERGKIKDDKVDSNRKKTEEKITESVATENYEKNERERGQQTEGELESCSFDSILQITPGRGKTPRRSLTKNQQKRNKSSLENQMDRGQQIKHSSLEDEEEDMVLLL</sequence>
<feature type="compositionally biased region" description="Basic residues" evidence="7">
    <location>
        <begin position="1205"/>
        <end position="1220"/>
    </location>
</feature>
<feature type="region of interest" description="Disordered" evidence="7">
    <location>
        <begin position="502"/>
        <end position="628"/>
    </location>
</feature>
<feature type="compositionally biased region" description="Basic and acidic residues" evidence="7">
    <location>
        <begin position="531"/>
        <end position="551"/>
    </location>
</feature>
<name>A0A9Q1CFT6_HOLLE</name>
<evidence type="ECO:0000256" key="2">
    <source>
        <dbReference type="ARBA" id="ARBA00022679"/>
    </source>
</evidence>
<dbReference type="PROSITE" id="PS50011">
    <property type="entry name" value="PROTEIN_KINASE_DOM"/>
    <property type="match status" value="1"/>
</dbReference>
<dbReference type="Gene3D" id="3.30.200.20">
    <property type="entry name" value="Phosphorylase Kinase, domain 1"/>
    <property type="match status" value="1"/>
</dbReference>
<keyword evidence="10" id="KW-1185">Reference proteome</keyword>
<feature type="region of interest" description="Disordered" evidence="7">
    <location>
        <begin position="1017"/>
        <end position="1249"/>
    </location>
</feature>
<dbReference type="OrthoDB" id="10071785at2759"/>
<organism evidence="9 10">
    <name type="scientific">Holothuria leucospilota</name>
    <name type="common">Black long sea cucumber</name>
    <name type="synonym">Mertensiothuria leucospilota</name>
    <dbReference type="NCBI Taxonomy" id="206669"/>
    <lineage>
        <taxon>Eukaryota</taxon>
        <taxon>Metazoa</taxon>
        <taxon>Echinodermata</taxon>
        <taxon>Eleutherozoa</taxon>
        <taxon>Echinozoa</taxon>
        <taxon>Holothuroidea</taxon>
        <taxon>Aspidochirotacea</taxon>
        <taxon>Aspidochirotida</taxon>
        <taxon>Holothuriidae</taxon>
        <taxon>Holothuria</taxon>
    </lineage>
</organism>
<feature type="compositionally biased region" description="Polar residues" evidence="7">
    <location>
        <begin position="927"/>
        <end position="946"/>
    </location>
</feature>
<reference evidence="9" key="1">
    <citation type="submission" date="2021-10" db="EMBL/GenBank/DDBJ databases">
        <title>Tropical sea cucumber genome reveals ecological adaptation and Cuvierian tubules defense mechanism.</title>
        <authorList>
            <person name="Chen T."/>
        </authorList>
    </citation>
    <scope>NUCLEOTIDE SEQUENCE</scope>
    <source>
        <strain evidence="9">Nanhai2018</strain>
        <tissue evidence="9">Muscle</tissue>
    </source>
</reference>
<feature type="compositionally biased region" description="Acidic residues" evidence="7">
    <location>
        <begin position="1239"/>
        <end position="1249"/>
    </location>
</feature>
<keyword evidence="3 6" id="KW-0547">Nucleotide-binding</keyword>
<evidence type="ECO:0000256" key="1">
    <source>
        <dbReference type="ARBA" id="ARBA00022527"/>
    </source>
</evidence>
<feature type="compositionally biased region" description="Basic and acidic residues" evidence="7">
    <location>
        <begin position="579"/>
        <end position="588"/>
    </location>
</feature>
<dbReference type="GO" id="GO:0005524">
    <property type="term" value="F:ATP binding"/>
    <property type="evidence" value="ECO:0007669"/>
    <property type="project" value="UniProtKB-UniRule"/>
</dbReference>
<feature type="compositionally biased region" description="Basic and acidic residues" evidence="7">
    <location>
        <begin position="615"/>
        <end position="624"/>
    </location>
</feature>
<comment type="caution">
    <text evidence="9">The sequence shown here is derived from an EMBL/GenBank/DDBJ whole genome shotgun (WGS) entry which is preliminary data.</text>
</comment>
<feature type="region of interest" description="Disordered" evidence="7">
    <location>
        <begin position="922"/>
        <end position="966"/>
    </location>
</feature>